<dbReference type="NCBIfam" id="TIGR04488">
    <property type="entry name" value="SoxY_true_GGCGG"/>
    <property type="match status" value="1"/>
</dbReference>
<accession>A0ABY7GQJ3</accession>
<dbReference type="Gene3D" id="2.60.40.2470">
    <property type="entry name" value="SoxY domain"/>
    <property type="match status" value="1"/>
</dbReference>
<name>A0ABY7GQJ3_9GAMM</name>
<evidence type="ECO:0000259" key="1">
    <source>
        <dbReference type="Pfam" id="PF13501"/>
    </source>
</evidence>
<evidence type="ECO:0000313" key="3">
    <source>
        <dbReference type="Proteomes" id="UP001162780"/>
    </source>
</evidence>
<dbReference type="Proteomes" id="UP001162780">
    <property type="component" value="Chromosome"/>
</dbReference>
<proteinExistence type="predicted"/>
<keyword evidence="3" id="KW-1185">Reference proteome</keyword>
<sequence>MQRRTFMQRLIQLAIGTFAMSLPPNRAVAAWPREHFATAEFDRLFARVFGNQEIVDSDELVLQLPEVAENGAVVPLTLSSTLERIDRIYIWVEKNPTPLAAEFAFDQSVALYLTARIKMAESCHVVVIAQQDGRLLRRRQWVKVVQGGCGTG</sequence>
<dbReference type="PIRSF" id="PIRSF010312">
    <property type="entry name" value="Sulphur_oxidation_SoxY"/>
    <property type="match status" value="1"/>
</dbReference>
<feature type="domain" description="Ig-like SoxY" evidence="1">
    <location>
        <begin position="47"/>
        <end position="149"/>
    </location>
</feature>
<evidence type="ECO:0000313" key="2">
    <source>
        <dbReference type="EMBL" id="WAR46779.1"/>
    </source>
</evidence>
<dbReference type="InterPro" id="IPR038162">
    <property type="entry name" value="SoxY_sf"/>
</dbReference>
<dbReference type="InterPro" id="IPR032711">
    <property type="entry name" value="SoxY"/>
</dbReference>
<gene>
    <name evidence="2" type="primary">soxY</name>
    <name evidence="2" type="ORF">NM686_009770</name>
</gene>
<dbReference type="EMBL" id="CP113517">
    <property type="protein sequence ID" value="WAR46779.1"/>
    <property type="molecule type" value="Genomic_DNA"/>
</dbReference>
<dbReference type="RefSeq" id="WP_255187689.1">
    <property type="nucleotide sequence ID" value="NZ_CP113517.1"/>
</dbReference>
<protein>
    <submittedName>
        <fullName evidence="2">Thiosulfate oxidation carrier protein SoxY</fullName>
    </submittedName>
</protein>
<reference evidence="2" key="1">
    <citation type="submission" date="2022-11" db="EMBL/GenBank/DDBJ databases">
        <title>Methylomonas rapida sp. nov., Carotenoid-Producing Obligate Methanotrophs with High Growth Characteristics and Biotechnological Potential.</title>
        <authorList>
            <person name="Tikhonova E.N."/>
            <person name="Suleimanov R.Z."/>
            <person name="Miroshnikov K."/>
            <person name="Oshkin I.Y."/>
            <person name="Belova S.E."/>
            <person name="Danilova O.V."/>
            <person name="Ashikhmin A."/>
            <person name="Konopkin A."/>
            <person name="But S.Y."/>
            <person name="Khmelenina V.N."/>
            <person name="Kuznetsov N."/>
            <person name="Pimenov N.V."/>
            <person name="Dedysh S.N."/>
        </authorList>
    </citation>
    <scope>NUCLEOTIDE SEQUENCE</scope>
    <source>
        <strain evidence="2">MP1</strain>
    </source>
</reference>
<dbReference type="InterPro" id="IPR016568">
    <property type="entry name" value="Sulphur_oxidation_SoxY"/>
</dbReference>
<organism evidence="2 3">
    <name type="scientific">Methylomonas rapida</name>
    <dbReference type="NCBI Taxonomy" id="2963939"/>
    <lineage>
        <taxon>Bacteria</taxon>
        <taxon>Pseudomonadati</taxon>
        <taxon>Pseudomonadota</taxon>
        <taxon>Gammaproteobacteria</taxon>
        <taxon>Methylococcales</taxon>
        <taxon>Methylococcaceae</taxon>
        <taxon>Methylomonas</taxon>
    </lineage>
</organism>
<dbReference type="Pfam" id="PF13501">
    <property type="entry name" value="SoxY"/>
    <property type="match status" value="1"/>
</dbReference>